<gene>
    <name evidence="2" type="ORF">AArcSl_0452</name>
</gene>
<accession>A0A343TG83</accession>
<dbReference type="PANTHER" id="PTHR47197:SF3">
    <property type="entry name" value="DIHYDRO-HEME D1 DEHYDROGENASE"/>
    <property type="match status" value="1"/>
</dbReference>
<keyword evidence="3" id="KW-1185">Reference proteome</keyword>
<reference evidence="3" key="1">
    <citation type="submission" date="2017-11" db="EMBL/GenBank/DDBJ databases">
        <title>Phenotypic and genomic properties of facultatively anaerobic sulfur-reducing natronoarchaea from hypersaline soda lakes.</title>
        <authorList>
            <person name="Sorokin D.Y."/>
            <person name="Kublanov I.V."/>
            <person name="Roman P."/>
            <person name="Sinninghe Damste J.S."/>
            <person name="Golyshin P.N."/>
            <person name="Rojo D."/>
            <person name="Ciordia S."/>
            <person name="Mena M.D.C."/>
            <person name="Ferrer M."/>
            <person name="Messina E."/>
            <person name="Smedile F."/>
            <person name="La Spada G."/>
            <person name="La Cono V."/>
            <person name="Yakimov M.M."/>
        </authorList>
    </citation>
    <scope>NUCLEOTIDE SEQUENCE [LARGE SCALE GENOMIC DNA]</scope>
    <source>
        <strain evidence="3">AArc-Sl</strain>
    </source>
</reference>
<dbReference type="EMBL" id="CP025066">
    <property type="protein sequence ID" value="AUX08105.1"/>
    <property type="molecule type" value="Genomic_DNA"/>
</dbReference>
<evidence type="ECO:0000313" key="3">
    <source>
        <dbReference type="Proteomes" id="UP000263012"/>
    </source>
</evidence>
<dbReference type="InterPro" id="IPR011048">
    <property type="entry name" value="Haem_d1_sf"/>
</dbReference>
<dbReference type="Proteomes" id="UP000263012">
    <property type="component" value="Chromosome"/>
</dbReference>
<dbReference type="AlphaFoldDB" id="A0A343TG83"/>
<feature type="region of interest" description="Disordered" evidence="1">
    <location>
        <begin position="13"/>
        <end position="44"/>
    </location>
</feature>
<name>A0A343TG83_9EURY</name>
<feature type="region of interest" description="Disordered" evidence="1">
    <location>
        <begin position="350"/>
        <end position="369"/>
    </location>
</feature>
<organism evidence="2 3">
    <name type="scientific">Halalkaliarchaeum desulfuricum</name>
    <dbReference type="NCBI Taxonomy" id="2055893"/>
    <lineage>
        <taxon>Archaea</taxon>
        <taxon>Methanobacteriati</taxon>
        <taxon>Methanobacteriota</taxon>
        <taxon>Stenosarchaea group</taxon>
        <taxon>Halobacteria</taxon>
        <taxon>Halobacteriales</taxon>
        <taxon>Haloferacaceae</taxon>
        <taxon>Halalkaliarchaeum</taxon>
    </lineage>
</organism>
<dbReference type="InterPro" id="IPR015943">
    <property type="entry name" value="WD40/YVTN_repeat-like_dom_sf"/>
</dbReference>
<dbReference type="Gene3D" id="2.130.10.10">
    <property type="entry name" value="YVTN repeat-like/Quinoprotein amine dehydrogenase"/>
    <property type="match status" value="1"/>
</dbReference>
<evidence type="ECO:0000313" key="2">
    <source>
        <dbReference type="EMBL" id="AUX08105.1"/>
    </source>
</evidence>
<dbReference type="InterPro" id="IPR051200">
    <property type="entry name" value="Host-pathogen_enzymatic-act"/>
</dbReference>
<evidence type="ECO:0000256" key="1">
    <source>
        <dbReference type="SAM" id="MobiDB-lite"/>
    </source>
</evidence>
<protein>
    <submittedName>
        <fullName evidence="2">Cell surface glycoprotein</fullName>
    </submittedName>
</protein>
<feature type="region of interest" description="Disordered" evidence="1">
    <location>
        <begin position="438"/>
        <end position="462"/>
    </location>
</feature>
<proteinExistence type="predicted"/>
<sequence length="462" mass="49555">MKRRDVVKAATGGIVLGTVPGSASGNGGGNERGQGNGPQNETGAGGAYEVWALDQGEGQNKIHVYEPHPRQDDEFVKKQTIPLNPHGIQTPHMVSFSSDDSYAAVANTGSGNVAVIDTETKRVVETIDTGAGSHFASFSPDDEYLLVDVIGEGEIVRVDANLKDEEFEIGDDIDITAKVEELVGDEDRYAEFEKDDGALRPICHDYTGEGHSYHTLGPSYHNAGLVILNIETFELEAAFPPTEVPTNCGTIAHPERERFYLTAGLPSDPDADPDENPEAAEGVGEWYVFDTSEHLPINTDGSTVETKDDIDPEDIARDSDGVDAHGFWFAEPDDLELWLLNRETNDGIVVDPADDTLTGPGEDDEEGVETIDEFGPDTSPAPGGDSPDIMWSSPDDEYMFVTLRGPNPLSGDPHAATGVNPGVAVMDVETRERVNLLQPAGDNPDADFHGIGVRQVDGASDD</sequence>
<dbReference type="PANTHER" id="PTHR47197">
    <property type="entry name" value="PROTEIN NIRF"/>
    <property type="match status" value="1"/>
</dbReference>
<dbReference type="KEGG" id="hdf:AArcSl_0452"/>
<feature type="compositionally biased region" description="Gly residues" evidence="1">
    <location>
        <begin position="24"/>
        <end position="36"/>
    </location>
</feature>
<dbReference type="SUPFAM" id="SSF51004">
    <property type="entry name" value="C-terminal (heme d1) domain of cytochrome cd1-nitrite reductase"/>
    <property type="match status" value="1"/>
</dbReference>